<gene>
    <name evidence="2" type="ORF">V4836_01115</name>
</gene>
<dbReference type="SUPFAM" id="SSF56436">
    <property type="entry name" value="C-type lectin-like"/>
    <property type="match status" value="1"/>
</dbReference>
<feature type="domain" description="Sulfatase-modifying factor enzyme-like" evidence="1">
    <location>
        <begin position="52"/>
        <end position="267"/>
    </location>
</feature>
<dbReference type="InterPro" id="IPR042095">
    <property type="entry name" value="SUMF_sf"/>
</dbReference>
<name>A0AB35X1V9_9ENTR</name>
<dbReference type="InterPro" id="IPR051043">
    <property type="entry name" value="Sulfatase_Mod_Factor_Kinase"/>
</dbReference>
<dbReference type="Proteomes" id="UP001331691">
    <property type="component" value="Unassembled WGS sequence"/>
</dbReference>
<dbReference type="InterPro" id="IPR016187">
    <property type="entry name" value="CTDL_fold"/>
</dbReference>
<evidence type="ECO:0000313" key="2">
    <source>
        <dbReference type="EMBL" id="MEE9652781.1"/>
    </source>
</evidence>
<dbReference type="EMBL" id="JAZKKV010000001">
    <property type="protein sequence ID" value="MEE9652781.1"/>
    <property type="molecule type" value="Genomic_DNA"/>
</dbReference>
<dbReference type="PROSITE" id="PS51257">
    <property type="entry name" value="PROKAR_LIPOPROTEIN"/>
    <property type="match status" value="1"/>
</dbReference>
<keyword evidence="3" id="KW-1185">Reference proteome</keyword>
<dbReference type="Pfam" id="PF03781">
    <property type="entry name" value="FGE-sulfatase"/>
    <property type="match status" value="1"/>
</dbReference>
<sequence length="326" mass="37225">MMQRTAILGTMLPLLLLQGCDQSLDKQTVAGPEHNAQDQAQLEQFIKQIKSELVYVQGGEFLMGDFGEEYGQEKLPYDGKKDSKPLHKVELSSYSLSKFKTSNWQYQFYLSWNQLKGRVINGRRNMANWQEMAQTADTPAHVDWNEANQYCRWVGKITGLPFSLPTEAQWEYAARNRGQYVVAPTDDGTIRIDGRNGINIATSFDRQLYARESGTSLDILSPMPGNFRPPNPLGIYDMAGNGWEWMKDWYDPAYYSHSPVKDPQGPEKPVFKDSDGYFTKVLRSQDFSGPRRGLTMVRYNADPESRYYPPVDKTVRCAVNSDQPIK</sequence>
<organism evidence="2 3">
    <name type="scientific">Kluyvera ascorbata</name>
    <dbReference type="NCBI Taxonomy" id="51288"/>
    <lineage>
        <taxon>Bacteria</taxon>
        <taxon>Pseudomonadati</taxon>
        <taxon>Pseudomonadota</taxon>
        <taxon>Gammaproteobacteria</taxon>
        <taxon>Enterobacterales</taxon>
        <taxon>Enterobacteriaceae</taxon>
        <taxon>Kluyvera</taxon>
    </lineage>
</organism>
<dbReference type="InterPro" id="IPR005532">
    <property type="entry name" value="SUMF_dom"/>
</dbReference>
<comment type="caution">
    <text evidence="2">The sequence shown here is derived from an EMBL/GenBank/DDBJ whole genome shotgun (WGS) entry which is preliminary data.</text>
</comment>
<accession>A0AB35X1V9</accession>
<protein>
    <submittedName>
        <fullName evidence="2">SUMF1/EgtB/PvdO family nonheme iron enzyme</fullName>
    </submittedName>
</protein>
<dbReference type="GO" id="GO:0120147">
    <property type="term" value="F:formylglycine-generating oxidase activity"/>
    <property type="evidence" value="ECO:0007669"/>
    <property type="project" value="TreeGrafter"/>
</dbReference>
<dbReference type="PANTHER" id="PTHR23150:SF19">
    <property type="entry name" value="FORMYLGLYCINE-GENERATING ENZYME"/>
    <property type="match status" value="1"/>
</dbReference>
<dbReference type="PANTHER" id="PTHR23150">
    <property type="entry name" value="SULFATASE MODIFYING FACTOR 1, 2"/>
    <property type="match status" value="1"/>
</dbReference>
<evidence type="ECO:0000259" key="1">
    <source>
        <dbReference type="Pfam" id="PF03781"/>
    </source>
</evidence>
<reference evidence="2 3" key="1">
    <citation type="submission" date="2023-10" db="EMBL/GenBank/DDBJ databases">
        <title>Wastewater isolates of ESBL- and carbapenemase-producing Gram-negative bacteria from New Zealand.</title>
        <authorList>
            <person name="Straub C."/>
            <person name="Weaver L."/>
            <person name="Cornelius A."/>
            <person name="Mcgill E."/>
            <person name="Dyet K."/>
            <person name="White L."/>
            <person name="Pattis I."/>
        </authorList>
    </citation>
    <scope>NUCLEOTIDE SEQUENCE [LARGE SCALE GENOMIC DNA]</scope>
    <source>
        <strain evidence="2 3">ESBL09</strain>
    </source>
</reference>
<dbReference type="Gene3D" id="3.90.1580.10">
    <property type="entry name" value="paralog of FGE (formylglycine-generating enzyme)"/>
    <property type="match status" value="1"/>
</dbReference>
<proteinExistence type="predicted"/>
<dbReference type="AlphaFoldDB" id="A0AB35X1V9"/>
<dbReference type="RefSeq" id="WP_331387549.1">
    <property type="nucleotide sequence ID" value="NZ_JAZKKV010000001.1"/>
</dbReference>
<evidence type="ECO:0000313" key="3">
    <source>
        <dbReference type="Proteomes" id="UP001331691"/>
    </source>
</evidence>